<evidence type="ECO:0000313" key="1">
    <source>
        <dbReference type="EMBL" id="GIY35248.1"/>
    </source>
</evidence>
<dbReference type="AlphaFoldDB" id="A0AAV4SLI0"/>
<organism evidence="1 2">
    <name type="scientific">Caerostris darwini</name>
    <dbReference type="NCBI Taxonomy" id="1538125"/>
    <lineage>
        <taxon>Eukaryota</taxon>
        <taxon>Metazoa</taxon>
        <taxon>Ecdysozoa</taxon>
        <taxon>Arthropoda</taxon>
        <taxon>Chelicerata</taxon>
        <taxon>Arachnida</taxon>
        <taxon>Araneae</taxon>
        <taxon>Araneomorphae</taxon>
        <taxon>Entelegynae</taxon>
        <taxon>Araneoidea</taxon>
        <taxon>Araneidae</taxon>
        <taxon>Caerostris</taxon>
    </lineage>
</organism>
<sequence length="86" mass="9580">MAFTPLGITTPATHCPRKSLRNRISPQVEINGTRATKRASAESILVDSGKKPFKIIQHPFFKKTSGTDEALFMVDTGKHLEMKVLR</sequence>
<evidence type="ECO:0000313" key="2">
    <source>
        <dbReference type="Proteomes" id="UP001054837"/>
    </source>
</evidence>
<dbReference type="EMBL" id="BPLQ01008153">
    <property type="protein sequence ID" value="GIY35248.1"/>
    <property type="molecule type" value="Genomic_DNA"/>
</dbReference>
<comment type="caution">
    <text evidence="1">The sequence shown here is derived from an EMBL/GenBank/DDBJ whole genome shotgun (WGS) entry which is preliminary data.</text>
</comment>
<reference evidence="1 2" key="1">
    <citation type="submission" date="2021-06" db="EMBL/GenBank/DDBJ databases">
        <title>Caerostris darwini draft genome.</title>
        <authorList>
            <person name="Kono N."/>
            <person name="Arakawa K."/>
        </authorList>
    </citation>
    <scope>NUCLEOTIDE SEQUENCE [LARGE SCALE GENOMIC DNA]</scope>
</reference>
<protein>
    <submittedName>
        <fullName evidence="1">Uncharacterized protein</fullName>
    </submittedName>
</protein>
<dbReference type="Proteomes" id="UP001054837">
    <property type="component" value="Unassembled WGS sequence"/>
</dbReference>
<keyword evidence="2" id="KW-1185">Reference proteome</keyword>
<accession>A0AAV4SLI0</accession>
<proteinExistence type="predicted"/>
<name>A0AAV4SLI0_9ARAC</name>
<gene>
    <name evidence="1" type="ORF">CDAR_182751</name>
</gene>